<keyword evidence="1" id="KW-0560">Oxidoreductase</keyword>
<keyword evidence="2" id="KW-0472">Membrane</keyword>
<dbReference type="InterPro" id="IPR039261">
    <property type="entry name" value="FNR_nucleotide-bd"/>
</dbReference>
<evidence type="ECO:0000313" key="5">
    <source>
        <dbReference type="Proteomes" id="UP000000362"/>
    </source>
</evidence>
<accession>Q03X90</accession>
<feature type="transmembrane region" description="Helical" evidence="2">
    <location>
        <begin position="108"/>
        <end position="129"/>
    </location>
</feature>
<evidence type="ECO:0000256" key="2">
    <source>
        <dbReference type="SAM" id="Phobius"/>
    </source>
</evidence>
<feature type="domain" description="FAD-binding FR-type" evidence="3">
    <location>
        <begin position="205"/>
        <end position="304"/>
    </location>
</feature>
<keyword evidence="2" id="KW-0812">Transmembrane</keyword>
<dbReference type="GO" id="GO:0000293">
    <property type="term" value="F:ferric-chelate reductase activity"/>
    <property type="evidence" value="ECO:0007669"/>
    <property type="project" value="TreeGrafter"/>
</dbReference>
<dbReference type="Pfam" id="PF08022">
    <property type="entry name" value="FAD_binding_8"/>
    <property type="match status" value="1"/>
</dbReference>
<dbReference type="EMBL" id="CP000414">
    <property type="protein sequence ID" value="ABJ62182.1"/>
    <property type="molecule type" value="Genomic_DNA"/>
</dbReference>
<keyword evidence="5" id="KW-1185">Reference proteome</keyword>
<dbReference type="PANTHER" id="PTHR11972:SF69">
    <property type="entry name" value="FERRIC REDUCTION OXIDASE 6-RELATED"/>
    <property type="match status" value="1"/>
</dbReference>
<dbReference type="PANTHER" id="PTHR11972">
    <property type="entry name" value="NADPH OXIDASE"/>
    <property type="match status" value="1"/>
</dbReference>
<feature type="transmembrane region" description="Helical" evidence="2">
    <location>
        <begin position="70"/>
        <end position="88"/>
    </location>
</feature>
<keyword evidence="2" id="KW-1133">Transmembrane helix</keyword>
<dbReference type="eggNOG" id="COG4097">
    <property type="taxonomic scope" value="Bacteria"/>
</dbReference>
<feature type="transmembrane region" description="Helical" evidence="2">
    <location>
        <begin position="7"/>
        <end position="28"/>
    </location>
</feature>
<organism evidence="4 5">
    <name type="scientific">Leuconostoc mesenteroides subsp. mesenteroides (strain ATCC 8293 / DSM 20343 / BCRC 11652 / CCM 1803 / JCM 6124 / NCDO 523 / NBRC 100496 / NCIMB 8023 / NCTC 12954 / NRRL B-1118 / 37Y)</name>
    <dbReference type="NCBI Taxonomy" id="203120"/>
    <lineage>
        <taxon>Bacteria</taxon>
        <taxon>Bacillati</taxon>
        <taxon>Bacillota</taxon>
        <taxon>Bacilli</taxon>
        <taxon>Lactobacillales</taxon>
        <taxon>Lactobacillaceae</taxon>
        <taxon>Leuconostoc</taxon>
    </lineage>
</organism>
<dbReference type="SUPFAM" id="SSF52343">
    <property type="entry name" value="Ferredoxin reductase-like, C-terminal NADP-linked domain"/>
    <property type="match status" value="1"/>
</dbReference>
<dbReference type="Gene3D" id="3.40.50.80">
    <property type="entry name" value="Nucleotide-binding domain of ferredoxin-NADP reductase (FNR) module"/>
    <property type="match status" value="1"/>
</dbReference>
<dbReference type="GeneID" id="29576057"/>
<feature type="transmembrane region" description="Helical" evidence="2">
    <location>
        <begin position="181"/>
        <end position="199"/>
    </location>
</feature>
<feature type="transmembrane region" description="Helical" evidence="2">
    <location>
        <begin position="40"/>
        <end position="58"/>
    </location>
</feature>
<name>Q03X90_LEUMM</name>
<sequence>MKQSKIDFLLTWAVVLVVLPMPLIYTFNQGLVDSAANIRTYDFGILAYVWWLVIVYLSTRPKWIERFIPLPKMYMMHGLLAIIALLFATLHEQMSFTYHAPIRLTGDFAWYLSIFGIVYAVLFMSNWLIDRIPLVMTTKNKLKFLLKHQVSIWVHRLHFVMIGLIWFHVHLIPRVTQLSNFLIIFDLYTLAALASYVYVKLIRDTRKNSGILVENRALDVKTQMITVRLGKFAPEYQAGDIYFIKIEGFSNEAHPFSVASAPKKDNRLVSFVIQNVGDYTQNINRIPLRSKVKLEGPFGQFDKLIRGLPDDQPIILYGLGSGAAPMLSLAQQFHEKAIHVIWSARRDSRLYLDNEFKPIDVQYTSKNGRFSPEELSQVLTASEIKNGIFIIVGGSATVLRVRKMLKKIGVNNARLIDERLIM</sequence>
<evidence type="ECO:0000256" key="1">
    <source>
        <dbReference type="ARBA" id="ARBA00023002"/>
    </source>
</evidence>
<dbReference type="EnsemblBacteria" id="ABJ62182">
    <property type="protein sequence ID" value="ABJ62182"/>
    <property type="gene ID" value="LEUM_1082"/>
</dbReference>
<reference evidence="4 5" key="1">
    <citation type="journal article" date="2006" name="Proc. Natl. Acad. Sci. U.S.A.">
        <title>Comparative genomics of the lactic acid bacteria.</title>
        <authorList>
            <person name="Makarova K."/>
            <person name="Slesarev A."/>
            <person name="Wolf Y."/>
            <person name="Sorokin A."/>
            <person name="Mirkin B."/>
            <person name="Koonin E."/>
            <person name="Pavlov A."/>
            <person name="Pavlova N."/>
            <person name="Karamychev V."/>
            <person name="Polouchine N."/>
            <person name="Shakhova V."/>
            <person name="Grigoriev I."/>
            <person name="Lou Y."/>
            <person name="Rohksar D."/>
            <person name="Lucas S."/>
            <person name="Huang K."/>
            <person name="Goodstein D.M."/>
            <person name="Hawkins T."/>
            <person name="Plengvidhya V."/>
            <person name="Welker D."/>
            <person name="Hughes J."/>
            <person name="Goh Y."/>
            <person name="Benson A."/>
            <person name="Baldwin K."/>
            <person name="Lee J.H."/>
            <person name="Diaz-Muniz I."/>
            <person name="Dosti B."/>
            <person name="Smeianov V."/>
            <person name="Wechter W."/>
            <person name="Barabote R."/>
            <person name="Lorca G."/>
            <person name="Altermann E."/>
            <person name="Barrangou R."/>
            <person name="Ganesan B."/>
            <person name="Xie Y."/>
            <person name="Rawsthorne H."/>
            <person name="Tamir D."/>
            <person name="Parker C."/>
            <person name="Breidt F."/>
            <person name="Broadbent J."/>
            <person name="Hutkins R."/>
            <person name="O'Sullivan D."/>
            <person name="Steele J."/>
            <person name="Unlu G."/>
            <person name="Saier M."/>
            <person name="Klaenhammer T."/>
            <person name="Richardson P."/>
            <person name="Kozyavkin S."/>
            <person name="Weimer B."/>
            <person name="Mills D."/>
        </authorList>
    </citation>
    <scope>NUCLEOTIDE SEQUENCE [LARGE SCALE GENOMIC DNA]</scope>
    <source>
        <strain evidence="5">ATCC 8293 / DSM 20343 / BCRC 11652 / CCM 1803 / JCM 6124 / NCDO 523 / NBRC 100496 / NCIMB 8023 / NCTC 12954 / NRRL B-1118 / 37Y</strain>
    </source>
</reference>
<dbReference type="HOGENOM" id="CLU_003827_19_3_9"/>
<dbReference type="AlphaFoldDB" id="Q03X90"/>
<dbReference type="GO" id="GO:0016175">
    <property type="term" value="F:superoxide-generating NAD(P)H oxidase activity"/>
    <property type="evidence" value="ECO:0007669"/>
    <property type="project" value="TreeGrafter"/>
</dbReference>
<gene>
    <name evidence="4" type="ordered locus">LEUM_1082</name>
</gene>
<dbReference type="GO" id="GO:0005886">
    <property type="term" value="C:plasma membrane"/>
    <property type="evidence" value="ECO:0007669"/>
    <property type="project" value="TreeGrafter"/>
</dbReference>
<dbReference type="PROSITE" id="PS51384">
    <property type="entry name" value="FAD_FR"/>
    <property type="match status" value="1"/>
</dbReference>
<dbReference type="GO" id="GO:0033215">
    <property type="term" value="P:reductive iron assimilation"/>
    <property type="evidence" value="ECO:0007669"/>
    <property type="project" value="TreeGrafter"/>
</dbReference>
<dbReference type="Gene3D" id="2.40.30.10">
    <property type="entry name" value="Translation factors"/>
    <property type="match status" value="1"/>
</dbReference>
<evidence type="ECO:0000313" key="4">
    <source>
        <dbReference type="EMBL" id="ABJ62182.1"/>
    </source>
</evidence>
<proteinExistence type="predicted"/>
<evidence type="ECO:0000259" key="3">
    <source>
        <dbReference type="PROSITE" id="PS51384"/>
    </source>
</evidence>
<dbReference type="InterPro" id="IPR050369">
    <property type="entry name" value="RBOH/FRE"/>
</dbReference>
<dbReference type="KEGG" id="lme:LEUM_1082"/>
<dbReference type="Proteomes" id="UP000000362">
    <property type="component" value="Chromosome"/>
</dbReference>
<dbReference type="InterPro" id="IPR017938">
    <property type="entry name" value="Riboflavin_synthase-like_b-brl"/>
</dbReference>
<feature type="transmembrane region" description="Helical" evidence="2">
    <location>
        <begin position="150"/>
        <end position="169"/>
    </location>
</feature>
<dbReference type="SUPFAM" id="SSF63380">
    <property type="entry name" value="Riboflavin synthase domain-like"/>
    <property type="match status" value="1"/>
</dbReference>
<dbReference type="InterPro" id="IPR017927">
    <property type="entry name" value="FAD-bd_FR_type"/>
</dbReference>
<dbReference type="InterPro" id="IPR013112">
    <property type="entry name" value="FAD-bd_8"/>
</dbReference>
<dbReference type="RefSeq" id="WP_011679827.1">
    <property type="nucleotide sequence ID" value="NC_008531.1"/>
</dbReference>
<protein>
    <submittedName>
        <fullName evidence="4">Predicted ferric reductase</fullName>
    </submittedName>
</protein>